<proteinExistence type="inferred from homology"/>
<reference evidence="4" key="1">
    <citation type="journal article" date="2017" name="Nat. Microbiol.">
        <title>Global analysis of biosynthetic gene clusters reveals vast potential of secondary metabolite production in Penicillium species.</title>
        <authorList>
            <person name="Nielsen J.C."/>
            <person name="Grijseels S."/>
            <person name="Prigent S."/>
            <person name="Ji B."/>
            <person name="Dainat J."/>
            <person name="Nielsen K.F."/>
            <person name="Frisvad J.C."/>
            <person name="Workman M."/>
            <person name="Nielsen J."/>
        </authorList>
    </citation>
    <scope>NUCLEOTIDE SEQUENCE [LARGE SCALE GENOMIC DNA]</scope>
    <source>
        <strain evidence="4">IBT 29525</strain>
    </source>
</reference>
<evidence type="ECO:0000256" key="1">
    <source>
        <dbReference type="ARBA" id="ARBA00006484"/>
    </source>
</evidence>
<dbReference type="Pfam" id="PF00106">
    <property type="entry name" value="adh_short"/>
    <property type="match status" value="1"/>
</dbReference>
<dbReference type="PANTHER" id="PTHR43544">
    <property type="entry name" value="SHORT-CHAIN DEHYDROGENASE/REDUCTASE"/>
    <property type="match status" value="1"/>
</dbReference>
<dbReference type="InterPro" id="IPR051468">
    <property type="entry name" value="Fungal_SecMetab_SDRs"/>
</dbReference>
<dbReference type="InterPro" id="IPR002347">
    <property type="entry name" value="SDR_fam"/>
</dbReference>
<dbReference type="PANTHER" id="PTHR43544:SF12">
    <property type="entry name" value="NAD(P)-BINDING ROSSMANN-FOLD SUPERFAMILY PROTEIN"/>
    <property type="match status" value="1"/>
</dbReference>
<dbReference type="SUPFAM" id="SSF51735">
    <property type="entry name" value="NAD(P)-binding Rossmann-fold domains"/>
    <property type="match status" value="1"/>
</dbReference>
<comment type="similarity">
    <text evidence="1 2">Belongs to the short-chain dehydrogenases/reductases (SDR) family.</text>
</comment>
<name>A0A1V6R406_9EURO</name>
<dbReference type="AlphaFoldDB" id="A0A1V6R406"/>
<evidence type="ECO:0000256" key="2">
    <source>
        <dbReference type="RuleBase" id="RU000363"/>
    </source>
</evidence>
<dbReference type="GO" id="GO:0016491">
    <property type="term" value="F:oxidoreductase activity"/>
    <property type="evidence" value="ECO:0007669"/>
    <property type="project" value="TreeGrafter"/>
</dbReference>
<keyword evidence="4" id="KW-1185">Reference proteome</keyword>
<dbReference type="PRINTS" id="PR00080">
    <property type="entry name" value="SDRFAMILY"/>
</dbReference>
<dbReference type="Gene3D" id="3.40.50.720">
    <property type="entry name" value="NAD(P)-binding Rossmann-like Domain"/>
    <property type="match status" value="1"/>
</dbReference>
<evidence type="ECO:0000313" key="4">
    <source>
        <dbReference type="Proteomes" id="UP000191612"/>
    </source>
</evidence>
<gene>
    <name evidence="3" type="ORF">PENSOL_c017G07266</name>
</gene>
<comment type="caution">
    <text evidence="3">The sequence shown here is derived from an EMBL/GenBank/DDBJ whole genome shotgun (WGS) entry which is preliminary data.</text>
</comment>
<dbReference type="GO" id="GO:0005737">
    <property type="term" value="C:cytoplasm"/>
    <property type="evidence" value="ECO:0007669"/>
    <property type="project" value="TreeGrafter"/>
</dbReference>
<dbReference type="EMBL" id="MDYO01000017">
    <property type="protein sequence ID" value="OQD96179.1"/>
    <property type="molecule type" value="Genomic_DNA"/>
</dbReference>
<dbReference type="STRING" id="60172.A0A1V6R406"/>
<evidence type="ECO:0000313" key="3">
    <source>
        <dbReference type="EMBL" id="OQD96179.1"/>
    </source>
</evidence>
<dbReference type="Proteomes" id="UP000191612">
    <property type="component" value="Unassembled WGS sequence"/>
</dbReference>
<accession>A0A1V6R406</accession>
<dbReference type="InterPro" id="IPR036291">
    <property type="entry name" value="NAD(P)-bd_dom_sf"/>
</dbReference>
<sequence>MASASRSFLAIDELLKSTGATIIDLDYLEEDSIAAAAEGYGNDQALDVLVNCGGIEMYPENWMDNTAESMIYKYRVMTVGPFLASKYFLPSLKKSEFGKIVNITSEWASIAANDCGTHISYRVPKSALNELSISVAIELKAAKENIAVLCIDPGDVPTKLSRWAGDIDLNDSVHGMFEQIERATIEDTGLFVNWKGRKWPY</sequence>
<dbReference type="PRINTS" id="PR00081">
    <property type="entry name" value="GDHRDH"/>
</dbReference>
<organism evidence="3 4">
    <name type="scientific">Penicillium solitum</name>
    <dbReference type="NCBI Taxonomy" id="60172"/>
    <lineage>
        <taxon>Eukaryota</taxon>
        <taxon>Fungi</taxon>
        <taxon>Dikarya</taxon>
        <taxon>Ascomycota</taxon>
        <taxon>Pezizomycotina</taxon>
        <taxon>Eurotiomycetes</taxon>
        <taxon>Eurotiomycetidae</taxon>
        <taxon>Eurotiales</taxon>
        <taxon>Aspergillaceae</taxon>
        <taxon>Penicillium</taxon>
    </lineage>
</organism>
<protein>
    <submittedName>
        <fullName evidence="3">Uncharacterized protein</fullName>
    </submittedName>
</protein>